<dbReference type="Proteomes" id="UP000799429">
    <property type="component" value="Unassembled WGS sequence"/>
</dbReference>
<gene>
    <name evidence="1" type="ORF">M501DRAFT_1014061</name>
</gene>
<protein>
    <recommendedName>
        <fullName evidence="3">F-box domain-containing protein</fullName>
    </recommendedName>
</protein>
<dbReference type="AlphaFoldDB" id="A0A9P4VTT6"/>
<dbReference type="OrthoDB" id="3800738at2759"/>
<organism evidence="1 2">
    <name type="scientific">Patellaria atrata CBS 101060</name>
    <dbReference type="NCBI Taxonomy" id="1346257"/>
    <lineage>
        <taxon>Eukaryota</taxon>
        <taxon>Fungi</taxon>
        <taxon>Dikarya</taxon>
        <taxon>Ascomycota</taxon>
        <taxon>Pezizomycotina</taxon>
        <taxon>Dothideomycetes</taxon>
        <taxon>Dothideomycetes incertae sedis</taxon>
        <taxon>Patellariales</taxon>
        <taxon>Patellariaceae</taxon>
        <taxon>Patellaria</taxon>
    </lineage>
</organism>
<accession>A0A9P4VTT6</accession>
<evidence type="ECO:0000313" key="2">
    <source>
        <dbReference type="Proteomes" id="UP000799429"/>
    </source>
</evidence>
<dbReference type="InterPro" id="IPR036047">
    <property type="entry name" value="F-box-like_dom_sf"/>
</dbReference>
<dbReference type="EMBL" id="MU006091">
    <property type="protein sequence ID" value="KAF2841257.1"/>
    <property type="molecule type" value="Genomic_DNA"/>
</dbReference>
<dbReference type="SUPFAM" id="SSF81383">
    <property type="entry name" value="F-box domain"/>
    <property type="match status" value="1"/>
</dbReference>
<evidence type="ECO:0008006" key="3">
    <source>
        <dbReference type="Google" id="ProtNLM"/>
    </source>
</evidence>
<evidence type="ECO:0000313" key="1">
    <source>
        <dbReference type="EMBL" id="KAF2841257.1"/>
    </source>
</evidence>
<sequence>MDTILNPTANSPTTCVAMHRVIYTAELLELILVHLDPHTLFHSTLVSRTFHAVIMRSTHLQQLLFLQPPINLTIPEPMFANEWPLLDIKINPLLLTNFPHFLTCWEHDYRLPEIVEWDADPPPEFDPLPEWDPPLDPYPCTAEKFLWLPVSKKGSLGVLTRREASWRRMQVVSPPVTRLIVEKFYWGCFGRRRETAERDFSLSGPGEKGGLTMGTFYDLVFEMVAPVAFRPTWETRIFWKKNGEDEWEITMKLNFEYFLSGRVFGPVKTAARIAEYKSKGYEMVEMGEWREEGSDLEDMYD</sequence>
<comment type="caution">
    <text evidence="1">The sequence shown here is derived from an EMBL/GenBank/DDBJ whole genome shotgun (WGS) entry which is preliminary data.</text>
</comment>
<name>A0A9P4VTT6_9PEZI</name>
<dbReference type="CDD" id="cd09917">
    <property type="entry name" value="F-box_SF"/>
    <property type="match status" value="1"/>
</dbReference>
<proteinExistence type="predicted"/>
<keyword evidence="2" id="KW-1185">Reference proteome</keyword>
<reference evidence="1" key="1">
    <citation type="journal article" date="2020" name="Stud. Mycol.">
        <title>101 Dothideomycetes genomes: a test case for predicting lifestyles and emergence of pathogens.</title>
        <authorList>
            <person name="Haridas S."/>
            <person name="Albert R."/>
            <person name="Binder M."/>
            <person name="Bloem J."/>
            <person name="Labutti K."/>
            <person name="Salamov A."/>
            <person name="Andreopoulos B."/>
            <person name="Baker S."/>
            <person name="Barry K."/>
            <person name="Bills G."/>
            <person name="Bluhm B."/>
            <person name="Cannon C."/>
            <person name="Castanera R."/>
            <person name="Culley D."/>
            <person name="Daum C."/>
            <person name="Ezra D."/>
            <person name="Gonzalez J."/>
            <person name="Henrissat B."/>
            <person name="Kuo A."/>
            <person name="Liang C."/>
            <person name="Lipzen A."/>
            <person name="Lutzoni F."/>
            <person name="Magnuson J."/>
            <person name="Mondo S."/>
            <person name="Nolan M."/>
            <person name="Ohm R."/>
            <person name="Pangilinan J."/>
            <person name="Park H.-J."/>
            <person name="Ramirez L."/>
            <person name="Alfaro M."/>
            <person name="Sun H."/>
            <person name="Tritt A."/>
            <person name="Yoshinaga Y."/>
            <person name="Zwiers L.-H."/>
            <person name="Turgeon B."/>
            <person name="Goodwin S."/>
            <person name="Spatafora J."/>
            <person name="Crous P."/>
            <person name="Grigoriev I."/>
        </authorList>
    </citation>
    <scope>NUCLEOTIDE SEQUENCE</scope>
    <source>
        <strain evidence="1">CBS 101060</strain>
    </source>
</reference>